<dbReference type="Proteomes" id="UP001189429">
    <property type="component" value="Unassembled WGS sequence"/>
</dbReference>
<sequence>MSVSSVILDVSRGFLSVVVLFSTSLGKCSHGFVPIRLTPSSPCGIGMPSQVHSRSLLSWKESCWSKEDVSATSRWKGVCFTCDLCFLVAGLKLAPGKVGDSYAAIDFGFYCMEHGRTARWRI</sequence>
<evidence type="ECO:0008006" key="3">
    <source>
        <dbReference type="Google" id="ProtNLM"/>
    </source>
</evidence>
<protein>
    <recommendedName>
        <fullName evidence="3">Secreted protein</fullName>
    </recommendedName>
</protein>
<name>A0ABN9WXU7_9DINO</name>
<evidence type="ECO:0000313" key="2">
    <source>
        <dbReference type="Proteomes" id="UP001189429"/>
    </source>
</evidence>
<gene>
    <name evidence="1" type="ORF">PCOR1329_LOCUS71539</name>
</gene>
<keyword evidence="2" id="KW-1185">Reference proteome</keyword>
<comment type="caution">
    <text evidence="1">The sequence shown here is derived from an EMBL/GenBank/DDBJ whole genome shotgun (WGS) entry which is preliminary data.</text>
</comment>
<reference evidence="1" key="1">
    <citation type="submission" date="2023-10" db="EMBL/GenBank/DDBJ databases">
        <authorList>
            <person name="Chen Y."/>
            <person name="Shah S."/>
            <person name="Dougan E. K."/>
            <person name="Thang M."/>
            <person name="Chan C."/>
        </authorList>
    </citation>
    <scope>NUCLEOTIDE SEQUENCE [LARGE SCALE GENOMIC DNA]</scope>
</reference>
<accession>A0ABN9WXU7</accession>
<evidence type="ECO:0000313" key="1">
    <source>
        <dbReference type="EMBL" id="CAK0891674.1"/>
    </source>
</evidence>
<dbReference type="EMBL" id="CAUYUJ010019504">
    <property type="protein sequence ID" value="CAK0891674.1"/>
    <property type="molecule type" value="Genomic_DNA"/>
</dbReference>
<organism evidence="1 2">
    <name type="scientific">Prorocentrum cordatum</name>
    <dbReference type="NCBI Taxonomy" id="2364126"/>
    <lineage>
        <taxon>Eukaryota</taxon>
        <taxon>Sar</taxon>
        <taxon>Alveolata</taxon>
        <taxon>Dinophyceae</taxon>
        <taxon>Prorocentrales</taxon>
        <taxon>Prorocentraceae</taxon>
        <taxon>Prorocentrum</taxon>
    </lineage>
</organism>
<proteinExistence type="predicted"/>